<evidence type="ECO:0000256" key="3">
    <source>
        <dbReference type="ARBA" id="ARBA00014095"/>
    </source>
</evidence>
<feature type="domain" description="D-isomer specific 2-hydroxyacid dehydrogenase NAD-binding" evidence="10">
    <location>
        <begin position="111"/>
        <end position="298"/>
    </location>
</feature>
<dbReference type="AlphaFoldDB" id="A0A1W7A9Q2"/>
<organism evidence="11 12">
    <name type="scientific">Macrococcoides canis</name>
    <dbReference type="NCBI Taxonomy" id="1855823"/>
    <lineage>
        <taxon>Bacteria</taxon>
        <taxon>Bacillati</taxon>
        <taxon>Bacillota</taxon>
        <taxon>Bacilli</taxon>
        <taxon>Bacillales</taxon>
        <taxon>Staphylococcaceae</taxon>
        <taxon>Macrococcoides</taxon>
    </lineage>
</organism>
<dbReference type="Pfam" id="PF02826">
    <property type="entry name" value="2-Hacid_dh_C"/>
    <property type="match status" value="1"/>
</dbReference>
<dbReference type="Proteomes" id="UP000194154">
    <property type="component" value="Chromosome"/>
</dbReference>
<dbReference type="SUPFAM" id="SSF51735">
    <property type="entry name" value="NAD(P)-binding Rossmann-fold domains"/>
    <property type="match status" value="1"/>
</dbReference>
<dbReference type="EC" id="1.1.1.28" evidence="2"/>
<dbReference type="PANTHER" id="PTHR43026">
    <property type="entry name" value="2-HYDROXYACID DEHYDROGENASE HOMOLOG 1-RELATED"/>
    <property type="match status" value="1"/>
</dbReference>
<sequence>MKLIMFGTREDEKEAALNWAEKNNVEVTFNPDPLTLENVHLLEGYDGLSTSQTAPFEDDIYEQIAAQGIKQVAQRSAGFDMFNLEKATAHNLIISNVPSYSPNAIAEYAVTAAMNIIRNTEKIQNKVKQHDFTWNKSIISKEMRSMTVAIIGTGRIGTIAGQIFNGFGAEVIGYDLYPNEKAEAFLTYTDSLDEAIEKADLISIHMPLTKENTYMFDKSLFSKMKDGVFIVNTARGKIVNTKDLLDALNSGKVAAAALDTYENEAPYFPKDFSDTTVEDEVLLELIQREDVLVSQHIAFYTETAVMNLVEGGLDSAKQVIETGSCDNRVN</sequence>
<dbReference type="PROSITE" id="PS00065">
    <property type="entry name" value="D_2_HYDROXYACID_DH_1"/>
    <property type="match status" value="1"/>
</dbReference>
<evidence type="ECO:0000256" key="5">
    <source>
        <dbReference type="ARBA" id="ARBA00023027"/>
    </source>
</evidence>
<evidence type="ECO:0000259" key="9">
    <source>
        <dbReference type="Pfam" id="PF00389"/>
    </source>
</evidence>
<reference evidence="11 12" key="1">
    <citation type="journal article" date="2017" name="Int. J. Syst. Evol. Microbiol.">
        <title>Macrococcus canis sp. nov., a skin bacterium associated with infections in dogs.</title>
        <authorList>
            <person name="Gobeli Brawand S."/>
            <person name="Cotting K."/>
            <person name="Gomez-Sanz E."/>
            <person name="Collaud A."/>
            <person name="Thomann A."/>
            <person name="Brodard I."/>
            <person name="Rodriguez-Campos S."/>
            <person name="Strauss C."/>
            <person name="Perreten V."/>
        </authorList>
    </citation>
    <scope>NUCLEOTIDE SEQUENCE [LARGE SCALE GENOMIC DNA]</scope>
    <source>
        <strain evidence="11 12">KM45013</strain>
    </source>
</reference>
<dbReference type="PANTHER" id="PTHR43026:SF1">
    <property type="entry name" value="2-HYDROXYACID DEHYDROGENASE HOMOLOG 1-RELATED"/>
    <property type="match status" value="1"/>
</dbReference>
<dbReference type="Pfam" id="PF00389">
    <property type="entry name" value="2-Hacid_dh"/>
    <property type="match status" value="1"/>
</dbReference>
<dbReference type="RefSeq" id="WP_086041548.1">
    <property type="nucleotide sequence ID" value="NZ_CBCRZA010000011.1"/>
</dbReference>
<evidence type="ECO:0000256" key="4">
    <source>
        <dbReference type="ARBA" id="ARBA00023002"/>
    </source>
</evidence>
<evidence type="ECO:0000259" key="10">
    <source>
        <dbReference type="Pfam" id="PF02826"/>
    </source>
</evidence>
<evidence type="ECO:0000256" key="1">
    <source>
        <dbReference type="ARBA" id="ARBA00005854"/>
    </source>
</evidence>
<keyword evidence="4 8" id="KW-0560">Oxidoreductase</keyword>
<comment type="catalytic activity">
    <reaction evidence="7">
        <text>(R)-lactate + NAD(+) = pyruvate + NADH + H(+)</text>
        <dbReference type="Rhea" id="RHEA:16369"/>
        <dbReference type="ChEBI" id="CHEBI:15361"/>
        <dbReference type="ChEBI" id="CHEBI:15378"/>
        <dbReference type="ChEBI" id="CHEBI:16004"/>
        <dbReference type="ChEBI" id="CHEBI:57540"/>
        <dbReference type="ChEBI" id="CHEBI:57945"/>
        <dbReference type="EC" id="1.1.1.28"/>
    </reaction>
</comment>
<dbReference type="EMBL" id="CP021059">
    <property type="protein sequence ID" value="ARQ05830.1"/>
    <property type="molecule type" value="Genomic_DNA"/>
</dbReference>
<evidence type="ECO:0000313" key="12">
    <source>
        <dbReference type="Proteomes" id="UP000194154"/>
    </source>
</evidence>
<evidence type="ECO:0000256" key="6">
    <source>
        <dbReference type="ARBA" id="ARBA00030947"/>
    </source>
</evidence>
<name>A0A1W7A9Q2_9STAP</name>
<dbReference type="KEGG" id="mcak:MCCS_01590"/>
<dbReference type="NCBIfam" id="NF006374">
    <property type="entry name" value="PRK08605.1"/>
    <property type="match status" value="1"/>
</dbReference>
<protein>
    <recommendedName>
        <fullName evidence="3">D-lactate dehydrogenase</fullName>
        <ecNumber evidence="2">1.1.1.28</ecNumber>
    </recommendedName>
    <alternativeName>
        <fullName evidence="6">D-specific 2-hydroxyacid dehydrogenase</fullName>
    </alternativeName>
</protein>
<evidence type="ECO:0000256" key="7">
    <source>
        <dbReference type="ARBA" id="ARBA00049040"/>
    </source>
</evidence>
<dbReference type="InterPro" id="IPR006140">
    <property type="entry name" value="D-isomer_DH_NAD-bd"/>
</dbReference>
<dbReference type="PROSITE" id="PS00671">
    <property type="entry name" value="D_2_HYDROXYACID_DH_3"/>
    <property type="match status" value="1"/>
</dbReference>
<evidence type="ECO:0000313" key="11">
    <source>
        <dbReference type="EMBL" id="ARQ05830.1"/>
    </source>
</evidence>
<keyword evidence="5" id="KW-0520">NAD</keyword>
<dbReference type="InterPro" id="IPR029752">
    <property type="entry name" value="D-isomer_DH_CS1"/>
</dbReference>
<proteinExistence type="inferred from homology"/>
<evidence type="ECO:0000256" key="8">
    <source>
        <dbReference type="RuleBase" id="RU003719"/>
    </source>
</evidence>
<dbReference type="Gene3D" id="3.40.50.720">
    <property type="entry name" value="NAD(P)-binding Rossmann-like Domain"/>
    <property type="match status" value="2"/>
</dbReference>
<dbReference type="InterPro" id="IPR029753">
    <property type="entry name" value="D-isomer_DH_CS"/>
</dbReference>
<feature type="domain" description="D-isomer specific 2-hydroxyacid dehydrogenase catalytic" evidence="9">
    <location>
        <begin position="14"/>
        <end position="330"/>
    </location>
</feature>
<dbReference type="InterPro" id="IPR058205">
    <property type="entry name" value="D-LDH-like"/>
</dbReference>
<gene>
    <name evidence="11" type="primary">ldhD</name>
    <name evidence="11" type="ORF">MCCS_01590</name>
</gene>
<dbReference type="InterPro" id="IPR006139">
    <property type="entry name" value="D-isomer_2_OHA_DH_cat_dom"/>
</dbReference>
<dbReference type="InterPro" id="IPR036291">
    <property type="entry name" value="NAD(P)-bd_dom_sf"/>
</dbReference>
<accession>A0A1W7A9Q2</accession>
<dbReference type="STRING" id="1855823.MCCS_01590"/>
<dbReference type="SUPFAM" id="SSF52283">
    <property type="entry name" value="Formate/glycerate dehydrogenase catalytic domain-like"/>
    <property type="match status" value="1"/>
</dbReference>
<dbReference type="GeneID" id="35294315"/>
<evidence type="ECO:0000256" key="2">
    <source>
        <dbReference type="ARBA" id="ARBA00012969"/>
    </source>
</evidence>
<comment type="similarity">
    <text evidence="1 8">Belongs to the D-isomer specific 2-hydroxyacid dehydrogenase family.</text>
</comment>
<dbReference type="GO" id="GO:0051287">
    <property type="term" value="F:NAD binding"/>
    <property type="evidence" value="ECO:0007669"/>
    <property type="project" value="InterPro"/>
</dbReference>
<dbReference type="OrthoDB" id="9805416at2"/>
<dbReference type="GO" id="GO:0008720">
    <property type="term" value="F:D-lactate dehydrogenase (NAD+) activity"/>
    <property type="evidence" value="ECO:0007669"/>
    <property type="project" value="UniProtKB-EC"/>
</dbReference>
<keyword evidence="12" id="KW-1185">Reference proteome</keyword>
<dbReference type="CDD" id="cd12186">
    <property type="entry name" value="LDH"/>
    <property type="match status" value="1"/>
</dbReference>